<name>A0A3A9X246_9ACTN</name>
<dbReference type="SMART" id="SM00829">
    <property type="entry name" value="PKS_ER"/>
    <property type="match status" value="1"/>
</dbReference>
<dbReference type="InterPro" id="IPR036736">
    <property type="entry name" value="ACP-like_sf"/>
</dbReference>
<dbReference type="Pfam" id="PF14765">
    <property type="entry name" value="PS-DH"/>
    <property type="match status" value="1"/>
</dbReference>
<evidence type="ECO:0000256" key="8">
    <source>
        <dbReference type="ARBA" id="ARBA00023315"/>
    </source>
</evidence>
<dbReference type="GO" id="GO:0004312">
    <property type="term" value="F:fatty acid synthase activity"/>
    <property type="evidence" value="ECO:0007669"/>
    <property type="project" value="TreeGrafter"/>
</dbReference>
<dbReference type="SUPFAM" id="SSF55048">
    <property type="entry name" value="Probable ACP-binding domain of malonyl-CoA ACP transacylase"/>
    <property type="match status" value="1"/>
</dbReference>
<evidence type="ECO:0000256" key="6">
    <source>
        <dbReference type="ARBA" id="ARBA00023194"/>
    </source>
</evidence>
<feature type="region of interest" description="Disordered" evidence="10">
    <location>
        <begin position="882"/>
        <end position="901"/>
    </location>
</feature>
<dbReference type="Gene3D" id="3.40.366.10">
    <property type="entry name" value="Malonyl-Coenzyme A Acyl Carrier Protein, domain 2"/>
    <property type="match status" value="1"/>
</dbReference>
<dbReference type="InterPro" id="IPR013149">
    <property type="entry name" value="ADH-like_C"/>
</dbReference>
<dbReference type="PROSITE" id="PS50075">
    <property type="entry name" value="CARRIER"/>
    <property type="match status" value="1"/>
</dbReference>
<dbReference type="InterPro" id="IPR001227">
    <property type="entry name" value="Ac_transferase_dom_sf"/>
</dbReference>
<feature type="domain" description="Ketosynthase family 3 (KS3)" evidence="12">
    <location>
        <begin position="6"/>
        <end position="435"/>
    </location>
</feature>
<dbReference type="InterPro" id="IPR020807">
    <property type="entry name" value="PKS_DH"/>
</dbReference>
<evidence type="ECO:0000256" key="10">
    <source>
        <dbReference type="SAM" id="MobiDB-lite"/>
    </source>
</evidence>
<keyword evidence="16" id="KW-1185">Reference proteome</keyword>
<dbReference type="SMART" id="SM00822">
    <property type="entry name" value="PKS_KR"/>
    <property type="match status" value="1"/>
</dbReference>
<dbReference type="PROSITE" id="PS52004">
    <property type="entry name" value="KS3_2"/>
    <property type="match status" value="1"/>
</dbReference>
<dbReference type="EMBL" id="RBDX01000001">
    <property type="protein sequence ID" value="RKN12587.1"/>
    <property type="molecule type" value="Genomic_DNA"/>
</dbReference>
<gene>
    <name evidence="15" type="ORF">D7318_01790</name>
    <name evidence="14" type="ORF">D7319_01105</name>
</gene>
<dbReference type="RefSeq" id="WP_120695008.1">
    <property type="nucleotide sequence ID" value="NZ_RBDX01000001.1"/>
</dbReference>
<dbReference type="InterPro" id="IPR011032">
    <property type="entry name" value="GroES-like_sf"/>
</dbReference>
<keyword evidence="7" id="KW-0511">Multifunctional enzyme</keyword>
<dbReference type="Gene3D" id="3.30.70.3290">
    <property type="match status" value="1"/>
</dbReference>
<evidence type="ECO:0000313" key="16">
    <source>
        <dbReference type="Proteomes" id="UP000268652"/>
    </source>
</evidence>
<dbReference type="SUPFAM" id="SSF51735">
    <property type="entry name" value="NAD(P)-binding Rossmann-fold domains"/>
    <property type="match status" value="3"/>
</dbReference>
<dbReference type="Proteomes" id="UP000268652">
    <property type="component" value="Unassembled WGS sequence"/>
</dbReference>
<dbReference type="InterPro" id="IPR014031">
    <property type="entry name" value="Ketoacyl_synth_C"/>
</dbReference>
<dbReference type="CDD" id="cd05195">
    <property type="entry name" value="enoyl_red"/>
    <property type="match status" value="1"/>
</dbReference>
<dbReference type="InterPro" id="IPR042104">
    <property type="entry name" value="PKS_dehydratase_sf"/>
</dbReference>
<dbReference type="InterPro" id="IPR016039">
    <property type="entry name" value="Thiolase-like"/>
</dbReference>
<dbReference type="CDD" id="cd00833">
    <property type="entry name" value="PKS"/>
    <property type="match status" value="1"/>
</dbReference>
<dbReference type="SUPFAM" id="SSF53901">
    <property type="entry name" value="Thiolase-like"/>
    <property type="match status" value="1"/>
</dbReference>
<evidence type="ECO:0000256" key="2">
    <source>
        <dbReference type="ARBA" id="ARBA00022450"/>
    </source>
</evidence>
<dbReference type="SUPFAM" id="SSF47336">
    <property type="entry name" value="ACP-like"/>
    <property type="match status" value="1"/>
</dbReference>
<dbReference type="SUPFAM" id="SSF52151">
    <property type="entry name" value="FabD/lysophospholipase-like"/>
    <property type="match status" value="1"/>
</dbReference>
<dbReference type="InterPro" id="IPR020843">
    <property type="entry name" value="ER"/>
</dbReference>
<dbReference type="InterPro" id="IPR013968">
    <property type="entry name" value="PKS_KR"/>
</dbReference>
<dbReference type="Gene3D" id="1.10.1200.10">
    <property type="entry name" value="ACP-like"/>
    <property type="match status" value="1"/>
</dbReference>
<accession>A0A3A9X246</accession>
<dbReference type="Gene3D" id="3.10.129.110">
    <property type="entry name" value="Polyketide synthase dehydratase"/>
    <property type="match status" value="1"/>
</dbReference>
<dbReference type="GO" id="GO:0017000">
    <property type="term" value="P:antibiotic biosynthetic process"/>
    <property type="evidence" value="ECO:0007669"/>
    <property type="project" value="UniProtKB-KW"/>
</dbReference>
<organism evidence="14 17">
    <name type="scientific">Streptomyces radicis</name>
    <dbReference type="NCBI Taxonomy" id="1750517"/>
    <lineage>
        <taxon>Bacteria</taxon>
        <taxon>Bacillati</taxon>
        <taxon>Actinomycetota</taxon>
        <taxon>Actinomycetes</taxon>
        <taxon>Kitasatosporales</taxon>
        <taxon>Streptomycetaceae</taxon>
        <taxon>Streptomyces</taxon>
    </lineage>
</organism>
<feature type="domain" description="Carrier" evidence="11">
    <location>
        <begin position="2028"/>
        <end position="2103"/>
    </location>
</feature>
<dbReference type="SMART" id="SM00826">
    <property type="entry name" value="PKS_DH"/>
    <property type="match status" value="1"/>
</dbReference>
<dbReference type="Pfam" id="PF21089">
    <property type="entry name" value="PKS_DH_N"/>
    <property type="match status" value="1"/>
</dbReference>
<dbReference type="OrthoDB" id="9778690at2"/>
<dbReference type="GO" id="GO:0004315">
    <property type="term" value="F:3-oxoacyl-[acyl-carrier-protein] synthase activity"/>
    <property type="evidence" value="ECO:0007669"/>
    <property type="project" value="InterPro"/>
</dbReference>
<dbReference type="InterPro" id="IPR020806">
    <property type="entry name" value="PKS_PP-bd"/>
</dbReference>
<dbReference type="InterPro" id="IPR049552">
    <property type="entry name" value="PKS_DH_N"/>
</dbReference>
<dbReference type="InterPro" id="IPR020841">
    <property type="entry name" value="PKS_Beta-ketoAc_synthase_dom"/>
</dbReference>
<evidence type="ECO:0000313" key="17">
    <source>
        <dbReference type="Proteomes" id="UP000275024"/>
    </source>
</evidence>
<evidence type="ECO:0000256" key="4">
    <source>
        <dbReference type="ARBA" id="ARBA00022679"/>
    </source>
</evidence>
<comment type="pathway">
    <text evidence="1">Antibiotic biosynthesis.</text>
</comment>
<dbReference type="PROSITE" id="PS52019">
    <property type="entry name" value="PKS_MFAS_DH"/>
    <property type="match status" value="1"/>
</dbReference>
<dbReference type="Pfam" id="PF00109">
    <property type="entry name" value="ketoacyl-synt"/>
    <property type="match status" value="1"/>
</dbReference>
<comment type="caution">
    <text evidence="14">The sequence shown here is derived from an EMBL/GenBank/DDBJ whole genome shotgun (WGS) entry which is preliminary data.</text>
</comment>
<feature type="domain" description="PKS/mFAS DH" evidence="13">
    <location>
        <begin position="898"/>
        <end position="1196"/>
    </location>
</feature>
<keyword evidence="8" id="KW-0012">Acyltransferase</keyword>
<evidence type="ECO:0000259" key="11">
    <source>
        <dbReference type="PROSITE" id="PS50075"/>
    </source>
</evidence>
<dbReference type="InterPro" id="IPR057326">
    <property type="entry name" value="KR_dom"/>
</dbReference>
<evidence type="ECO:0000256" key="5">
    <source>
        <dbReference type="ARBA" id="ARBA00022857"/>
    </source>
</evidence>
<dbReference type="Gene3D" id="3.40.50.720">
    <property type="entry name" value="NAD(P)-binding Rossmann-like Domain"/>
    <property type="match status" value="3"/>
</dbReference>
<dbReference type="GO" id="GO:0006633">
    <property type="term" value="P:fatty acid biosynthetic process"/>
    <property type="evidence" value="ECO:0007669"/>
    <property type="project" value="InterPro"/>
</dbReference>
<dbReference type="InterPro" id="IPR016035">
    <property type="entry name" value="Acyl_Trfase/lysoPLipase"/>
</dbReference>
<feature type="active site" description="Proton donor; for dehydratase activity" evidence="9">
    <location>
        <position position="1114"/>
    </location>
</feature>
<dbReference type="SMART" id="SM00823">
    <property type="entry name" value="PKS_PP"/>
    <property type="match status" value="1"/>
</dbReference>
<proteinExistence type="predicted"/>
<dbReference type="InterPro" id="IPR018201">
    <property type="entry name" value="Ketoacyl_synth_AS"/>
</dbReference>
<dbReference type="EMBL" id="RBDY01000001">
    <property type="protein sequence ID" value="RKN27649.1"/>
    <property type="molecule type" value="Genomic_DNA"/>
</dbReference>
<dbReference type="InterPro" id="IPR014030">
    <property type="entry name" value="Ketoacyl_synth_N"/>
</dbReference>
<dbReference type="Pfam" id="PF02801">
    <property type="entry name" value="Ketoacyl-synt_C"/>
    <property type="match status" value="1"/>
</dbReference>
<evidence type="ECO:0000313" key="14">
    <source>
        <dbReference type="EMBL" id="RKN12587.1"/>
    </source>
</evidence>
<dbReference type="GO" id="GO:0031177">
    <property type="term" value="F:phosphopantetheine binding"/>
    <property type="evidence" value="ECO:0007669"/>
    <property type="project" value="InterPro"/>
</dbReference>
<keyword evidence="6" id="KW-0045">Antibiotic biosynthesis</keyword>
<evidence type="ECO:0000256" key="9">
    <source>
        <dbReference type="PROSITE-ProRule" id="PRU01363"/>
    </source>
</evidence>
<dbReference type="Pfam" id="PF00107">
    <property type="entry name" value="ADH_zinc_N"/>
    <property type="match status" value="1"/>
</dbReference>
<reference evidence="16 17" key="1">
    <citation type="submission" date="2018-09" db="EMBL/GenBank/DDBJ databases">
        <title>Streptomyces sp. nov. DS1-2, an endophytic actinomycete isolated from roots of Dendrobium scabrilingue.</title>
        <authorList>
            <person name="Kuncharoen N."/>
            <person name="Kudo T."/>
            <person name="Ohkuma M."/>
            <person name="Yuki M."/>
            <person name="Tanasupawat S."/>
        </authorList>
    </citation>
    <scope>NUCLEOTIDE SEQUENCE [LARGE SCALE GENOMIC DNA]</scope>
    <source>
        <strain evidence="14 17">AZ1-7</strain>
        <strain evidence="15 16">DS1-2</strain>
    </source>
</reference>
<dbReference type="SMART" id="SM01294">
    <property type="entry name" value="PKS_PP_betabranch"/>
    <property type="match status" value="1"/>
</dbReference>
<evidence type="ECO:0000259" key="12">
    <source>
        <dbReference type="PROSITE" id="PS52004"/>
    </source>
</evidence>
<dbReference type="Gene3D" id="3.90.180.10">
    <property type="entry name" value="Medium-chain alcohol dehydrogenases, catalytic domain"/>
    <property type="match status" value="1"/>
</dbReference>
<feature type="region of interest" description="N-terminal hotdog fold" evidence="9">
    <location>
        <begin position="898"/>
        <end position="1030"/>
    </location>
</feature>
<dbReference type="SMART" id="SM00827">
    <property type="entry name" value="PKS_AT"/>
    <property type="match status" value="1"/>
</dbReference>
<evidence type="ECO:0000313" key="15">
    <source>
        <dbReference type="EMBL" id="RKN27649.1"/>
    </source>
</evidence>
<evidence type="ECO:0000256" key="3">
    <source>
        <dbReference type="ARBA" id="ARBA00022553"/>
    </source>
</evidence>
<dbReference type="PROSITE" id="PS00606">
    <property type="entry name" value="KS3_1"/>
    <property type="match status" value="1"/>
</dbReference>
<dbReference type="InterPro" id="IPR014043">
    <property type="entry name" value="Acyl_transferase_dom"/>
</dbReference>
<dbReference type="InterPro" id="IPR016036">
    <property type="entry name" value="Malonyl_transacylase_ACP-bd"/>
</dbReference>
<dbReference type="InterPro" id="IPR049900">
    <property type="entry name" value="PKS_mFAS_DH"/>
</dbReference>
<dbReference type="SUPFAM" id="SSF50129">
    <property type="entry name" value="GroES-like"/>
    <property type="match status" value="1"/>
</dbReference>
<dbReference type="PANTHER" id="PTHR43775:SF37">
    <property type="entry name" value="SI:DKEY-61P9.11"/>
    <property type="match status" value="1"/>
</dbReference>
<evidence type="ECO:0000259" key="13">
    <source>
        <dbReference type="PROSITE" id="PS52019"/>
    </source>
</evidence>
<dbReference type="InterPro" id="IPR050091">
    <property type="entry name" value="PKS_NRPS_Biosynth_Enz"/>
</dbReference>
<feature type="region of interest" description="C-terminal hotdog fold" evidence="9">
    <location>
        <begin position="1055"/>
        <end position="1196"/>
    </location>
</feature>
<keyword evidence="4" id="KW-0808">Transferase</keyword>
<evidence type="ECO:0000256" key="7">
    <source>
        <dbReference type="ARBA" id="ARBA00023268"/>
    </source>
</evidence>
<feature type="region of interest" description="Disordered" evidence="10">
    <location>
        <begin position="35"/>
        <end position="67"/>
    </location>
</feature>
<feature type="active site" description="Proton acceptor; for dehydratase activity" evidence="9">
    <location>
        <position position="933"/>
    </location>
</feature>
<dbReference type="SMART" id="SM00825">
    <property type="entry name" value="PKS_KS"/>
    <property type="match status" value="1"/>
</dbReference>
<evidence type="ECO:0000256" key="1">
    <source>
        <dbReference type="ARBA" id="ARBA00004792"/>
    </source>
</evidence>
<dbReference type="GO" id="GO:0016491">
    <property type="term" value="F:oxidoreductase activity"/>
    <property type="evidence" value="ECO:0007669"/>
    <property type="project" value="InterPro"/>
</dbReference>
<dbReference type="Pfam" id="PF00550">
    <property type="entry name" value="PP-binding"/>
    <property type="match status" value="1"/>
</dbReference>
<protein>
    <submittedName>
        <fullName evidence="14">SDR family NAD(P)-dependent oxidoreductase</fullName>
    </submittedName>
</protein>
<dbReference type="InterPro" id="IPR036291">
    <property type="entry name" value="NAD(P)-bd_dom_sf"/>
</dbReference>
<dbReference type="Pfam" id="PF00698">
    <property type="entry name" value="Acyl_transf_1"/>
    <property type="match status" value="1"/>
</dbReference>
<dbReference type="InterPro" id="IPR049551">
    <property type="entry name" value="PKS_DH_C"/>
</dbReference>
<dbReference type="Proteomes" id="UP000275024">
    <property type="component" value="Unassembled WGS sequence"/>
</dbReference>
<keyword evidence="5" id="KW-0521">NADP</keyword>
<keyword evidence="3" id="KW-0597">Phosphoprotein</keyword>
<keyword evidence="2" id="KW-0596">Phosphopantetheine</keyword>
<dbReference type="InterPro" id="IPR009081">
    <property type="entry name" value="PP-bd_ACP"/>
</dbReference>
<dbReference type="Pfam" id="PF22621">
    <property type="entry name" value="CurL-like_PKS_C"/>
    <property type="match status" value="1"/>
</dbReference>
<sequence length="2118" mass="222379">MPAAPGEPLAIVGIGLRLPGGNSTPDAFADFLRTGQSGVRPLPTDRWDRAPASEPTDPTDAAEAPGGIRSARGGFLDRIDQFDAKFFNISPKEADYVDPQQRLVLEVAWEALEDAGIDPTATRHGTNGVYLAVSNMDYAADMAVYSDEELTTYMPTGAALSAVSGRLSYFLGWRGPCVTVDTACSASLVAVHLAAQALRGGETDLALCGGVNTISNPRPYVLASQGNMLAPDGLCKTFDDAADGYGRAEGAAVVALKRLADARRDGDRVYALVRGSAIGQDGESGSLMVPNGTAQEGLIRSALAASGLSPRDISYVEAHGTGTPLGDPIEIGALSAVFGASHTPQEPVTVGSLKTNIGHMESAAGIGGIVKTALQLREGTIYPHLNLTTPSRHIPWDTAPVTVPTTRRPWRAETRRALVNSFGLTGTIAAVVLEQAPEPEPREAAADDGAAHVFTLSAKTGPALRGQIQRYQRLLRGAPETDTGDLCHAAATTRAHLGLRIAGVVRDNEDIARLLERGLTRAAATGRPPAAPRTAFLFSGGGSQYVGMGLPLYRQFAAFREHVDACDRLFAPHLGRSIRDLILGRAEDAELIHRVRFMQPALFTLEYAVARLWLAWGVRPAVLAGHSLGEIAAAAVAGLLTLDDAVTLMAARAHLMDTSPPGAMAAVEGTVDEVGDLVDAHDDVSIAAINGIRQLVLSGGTASLARVEAGLAGRGVKTRRIAVSCASHSPLMAEAADELTKVVAGLTFHEPEFPLVSNLSGRLAEPGELSSPEYWGRHLRYSVRFADGMRAVAERGRHAFLEIGPASDLVGMGKQCLDDAGEHVWLSSLHPDDGDATVARQALAQLYAAGASVDWRAHHRGRERRPVRLPTYAFDRRRHWLPEPAAGPATGGGQPDAHPLLGAETSTPGERADGVRTFAARVGARQPGYLVDHKVMGKVVFPGAGYVEILLALQDAVEGDAGGEIADVVIHQALFLPDDGTVELRTRLRPRPDGRADAEIVSLVEGDEPGFEPFERTHVTAVVGAVVGADPGDALAAVERRLRAGADEPAPAGEARDRRGPDDLYADFAELGVVYGPRFQGVRGAERRGPRLAVGELAGQPAVIGEHLPPVVLDCAFQTLAALAGADDGVAMPVGFARCRLLRKPRGATLRSVLLLHPPAAEGEPPRADLLLLDGARTVFVLEGLTLRQVAGAAPDRDRMYSEVRWVKRAARQAEPRERRVLLIGADEAGAAALAERAAADGIAVATAADAAGALAALRERPTDVCWFWRPSADPGETLRALCERNYDALLALRDALAQVGFGQAGSGQGQRLWLVTEGAQWLPGDGADEGGVAPPAAATLWGFGHVLWTEHPSYRATLVDLPPGGGSYLPLLDEWRAGESADYQVAHRRGLRHVRRVFEGTGGPRRDVELVVREHGRFSGVAAVPLPAGPEAEPEKDRIRVLVHAAGLSLRDVFTVLGLAPRNGDEPGGRPLGQQCAGVVTAAGPDAAFRVGDRVMVTGLGCLRGEVTVDSSAAVAVPEGLGLAEAATFPVPFLAAHHAVHHLAGVGAGDRVLVHATADGVGWAAAQLALRAGAEVLVVTGAADVWRAARSQRACHVIGSPAFDFADEVRSATGGAGVDVVIDSFTREFSEAALAVAAPGGRFVGLGADGTMTRDEVRAARPDLAYLDRAAVSEDEVLALVRDTLAALTWRLAAGELAPLPTTVYGLDEVEEAFGALSRGVDVGAVAIGFEPEVLGAPPAAPPVRISPDETYLVTGGLGSLGRLVAKRLADLGARHIALMSRRAPDAATLAEVRAALGPEADVVCHSGDVGDADDVRRVAEALRSGPRPLGGIVHAAGVLADAPVAAQTRESVDAVFRAKVHGSWHLHEAARSFPGLRFFIGYSSVSATLGSRGQANYAAGNAFLDALMCRRAAAGLPGMSVNWGAWGEIGLAAGMDAQHIANIEHQGFSFFKPASGIRALFRLLDRPPARAAVAQVTIAEVDWDRCAATRPQPNALYDEVSRASTRSGVEVDLAALLELSRAERREAVGDVVRAVIADLLHFDSPDDVSEAAAFFEIGLDSLAAVELKNALELCFRVPLSTASVFDHPTVGALAAFVEERLTSPAETSPAEEGALR</sequence>
<dbReference type="Gene3D" id="3.40.47.10">
    <property type="match status" value="1"/>
</dbReference>
<dbReference type="PANTHER" id="PTHR43775">
    <property type="entry name" value="FATTY ACID SYNTHASE"/>
    <property type="match status" value="1"/>
</dbReference>
<dbReference type="Pfam" id="PF08659">
    <property type="entry name" value="KR"/>
    <property type="match status" value="1"/>
</dbReference>